<feature type="coiled-coil region" evidence="1">
    <location>
        <begin position="256"/>
        <end position="290"/>
    </location>
</feature>
<accession>A0A2G9GAG3</accession>
<organism evidence="2 3">
    <name type="scientific">Handroanthus impetiginosus</name>
    <dbReference type="NCBI Taxonomy" id="429701"/>
    <lineage>
        <taxon>Eukaryota</taxon>
        <taxon>Viridiplantae</taxon>
        <taxon>Streptophyta</taxon>
        <taxon>Embryophyta</taxon>
        <taxon>Tracheophyta</taxon>
        <taxon>Spermatophyta</taxon>
        <taxon>Magnoliopsida</taxon>
        <taxon>eudicotyledons</taxon>
        <taxon>Gunneridae</taxon>
        <taxon>Pentapetalae</taxon>
        <taxon>asterids</taxon>
        <taxon>lamiids</taxon>
        <taxon>Lamiales</taxon>
        <taxon>Bignoniaceae</taxon>
        <taxon>Crescentiina</taxon>
        <taxon>Tabebuia alliance</taxon>
        <taxon>Handroanthus</taxon>
    </lineage>
</organism>
<dbReference type="Proteomes" id="UP000231279">
    <property type="component" value="Unassembled WGS sequence"/>
</dbReference>
<feature type="coiled-coil region" evidence="1">
    <location>
        <begin position="340"/>
        <end position="367"/>
    </location>
</feature>
<keyword evidence="1" id="KW-0175">Coiled coil</keyword>
<dbReference type="PANTHER" id="PTHR33476:SF7">
    <property type="entry name" value="EMB|CAB62613.1"/>
    <property type="match status" value="1"/>
</dbReference>
<name>A0A2G9GAG3_9LAMI</name>
<dbReference type="STRING" id="429701.A0A2G9GAG3"/>
<reference evidence="3" key="1">
    <citation type="journal article" date="2018" name="Gigascience">
        <title>Genome assembly of the Pink Ipe (Handroanthus impetiginosus, Bignoniaceae), a highly valued, ecologically keystone Neotropical timber forest tree.</title>
        <authorList>
            <person name="Silva-Junior O.B."/>
            <person name="Grattapaglia D."/>
            <person name="Novaes E."/>
            <person name="Collevatti R.G."/>
        </authorList>
    </citation>
    <scope>NUCLEOTIDE SEQUENCE [LARGE SCALE GENOMIC DNA]</scope>
    <source>
        <strain evidence="3">cv. UFG-1</strain>
    </source>
</reference>
<evidence type="ECO:0000313" key="3">
    <source>
        <dbReference type="Proteomes" id="UP000231279"/>
    </source>
</evidence>
<comment type="caution">
    <text evidence="2">The sequence shown here is derived from an EMBL/GenBank/DDBJ whole genome shotgun (WGS) entry which is preliminary data.</text>
</comment>
<dbReference type="GO" id="GO:0008356">
    <property type="term" value="P:asymmetric cell division"/>
    <property type="evidence" value="ECO:0007669"/>
    <property type="project" value="InterPro"/>
</dbReference>
<protein>
    <submittedName>
        <fullName evidence="2">Uncharacterized protein</fullName>
    </submittedName>
</protein>
<gene>
    <name evidence="2" type="ORF">CDL12_25193</name>
</gene>
<sequence>MDLWVVAATAGAGYIAKNLQNLSADGKQSPSEPLYKYSHNIQSEPKNFLQQLRDKTCPLRRLVQKRAQSDDFLELKNHSAVKFSEVDRISGRNTESEPASTSIDALERNGMDGDYNMGWISSLPSAFSSEEHLKFEDGESRNLSRVNEGKIIRSKGCPLHPLRLLSSRGSCVDLQLYKEHENMEDISCLHPLMLRSFSLEQFESVDELQSKQQKCSADFESTGSGEGGSGRSFGLQEPGSILLFMTGMTVGILSATTSWKNEVDKLNKQLQQMQNLVQDLHEELDMKEVLMVEELTDEGHQEINTPCSVQEPIASPSDVKSNKLTKFDSLKANDKNIENLELLSKIEAELQAELEMLELNMKTSALEIISTVVEVRHL</sequence>
<dbReference type="OrthoDB" id="910954at2759"/>
<dbReference type="PANTHER" id="PTHR33476">
    <property type="entry name" value="EMB|CAB62613.1"/>
    <property type="match status" value="1"/>
</dbReference>
<keyword evidence="3" id="KW-1185">Reference proteome</keyword>
<evidence type="ECO:0000313" key="2">
    <source>
        <dbReference type="EMBL" id="PIN02298.1"/>
    </source>
</evidence>
<dbReference type="AlphaFoldDB" id="A0A2G9GAG3"/>
<dbReference type="InterPro" id="IPR040348">
    <property type="entry name" value="POLAR-like"/>
</dbReference>
<evidence type="ECO:0000256" key="1">
    <source>
        <dbReference type="SAM" id="Coils"/>
    </source>
</evidence>
<dbReference type="EMBL" id="NKXS01005987">
    <property type="protein sequence ID" value="PIN02298.1"/>
    <property type="molecule type" value="Genomic_DNA"/>
</dbReference>
<proteinExistence type="predicted"/>